<evidence type="ECO:0000256" key="13">
    <source>
        <dbReference type="RuleBase" id="RU003357"/>
    </source>
</evidence>
<gene>
    <name evidence="17" type="ORF">NA8A_18090</name>
</gene>
<dbReference type="InterPro" id="IPR011276">
    <property type="entry name" value="TonB_haem/Hb_rcpt"/>
</dbReference>
<dbReference type="STRING" id="721133.SAMN05216176_112136"/>
<keyword evidence="7 13" id="KW-0798">TonB box</keyword>
<proteinExistence type="inferred from homology"/>
<dbReference type="GO" id="GO:0015344">
    <property type="term" value="F:siderophore uptake transmembrane transporter activity"/>
    <property type="evidence" value="ECO:0007669"/>
    <property type="project" value="TreeGrafter"/>
</dbReference>
<dbReference type="RefSeq" id="WP_009451822.1">
    <property type="nucleotide sequence ID" value="NZ_AMSI01000013.1"/>
</dbReference>
<evidence type="ECO:0000256" key="7">
    <source>
        <dbReference type="ARBA" id="ARBA00023077"/>
    </source>
</evidence>
<evidence type="ECO:0000256" key="5">
    <source>
        <dbReference type="ARBA" id="ARBA00022692"/>
    </source>
</evidence>
<dbReference type="Proteomes" id="UP000007374">
    <property type="component" value="Unassembled WGS sequence"/>
</dbReference>
<evidence type="ECO:0000256" key="4">
    <source>
        <dbReference type="ARBA" id="ARBA00022452"/>
    </source>
</evidence>
<evidence type="ECO:0000256" key="1">
    <source>
        <dbReference type="ARBA" id="ARBA00004571"/>
    </source>
</evidence>
<dbReference type="SUPFAM" id="SSF56935">
    <property type="entry name" value="Porins"/>
    <property type="match status" value="1"/>
</dbReference>
<evidence type="ECO:0000256" key="2">
    <source>
        <dbReference type="ARBA" id="ARBA00009810"/>
    </source>
</evidence>
<evidence type="ECO:0000259" key="15">
    <source>
        <dbReference type="Pfam" id="PF00593"/>
    </source>
</evidence>
<accession>K2NP15</accession>
<keyword evidence="6" id="KW-0732">Signal</keyword>
<dbReference type="Pfam" id="PF07715">
    <property type="entry name" value="Plug"/>
    <property type="match status" value="1"/>
</dbReference>
<dbReference type="PROSITE" id="PS52016">
    <property type="entry name" value="TONB_DEPENDENT_REC_3"/>
    <property type="match status" value="1"/>
</dbReference>
<dbReference type="GO" id="GO:0009279">
    <property type="term" value="C:cell outer membrane"/>
    <property type="evidence" value="ECO:0007669"/>
    <property type="project" value="UniProtKB-SubCell"/>
</dbReference>
<dbReference type="GO" id="GO:0044718">
    <property type="term" value="P:siderophore transmembrane transport"/>
    <property type="evidence" value="ECO:0007669"/>
    <property type="project" value="TreeGrafter"/>
</dbReference>
<evidence type="ECO:0000256" key="14">
    <source>
        <dbReference type="SAM" id="MobiDB-lite"/>
    </source>
</evidence>
<dbReference type="PROSITE" id="PS01156">
    <property type="entry name" value="TONB_DEPENDENT_REC_2"/>
    <property type="match status" value="1"/>
</dbReference>
<evidence type="ECO:0000256" key="9">
    <source>
        <dbReference type="ARBA" id="ARBA00023170"/>
    </source>
</evidence>
<reference evidence="17 18" key="1">
    <citation type="journal article" date="2012" name="J. Bacteriol.">
        <title>Genome Sequence of Nitratireductor indicus Type Strain C115.</title>
        <authorList>
            <person name="Lai Q."/>
            <person name="Li G."/>
            <person name="Yu Z."/>
            <person name="Shao Z."/>
        </authorList>
    </citation>
    <scope>NUCLEOTIDE SEQUENCE [LARGE SCALE GENOMIC DNA]</scope>
    <source>
        <strain evidence="17 18">C115</strain>
    </source>
</reference>
<keyword evidence="10 11" id="KW-0998">Cell outer membrane</keyword>
<evidence type="ECO:0000256" key="12">
    <source>
        <dbReference type="PROSITE-ProRule" id="PRU10144"/>
    </source>
</evidence>
<dbReference type="EMBL" id="AMSI01000013">
    <property type="protein sequence ID" value="EKF41105.1"/>
    <property type="molecule type" value="Genomic_DNA"/>
</dbReference>
<comment type="similarity">
    <text evidence="2 11 13">Belongs to the TonB-dependent receptor family.</text>
</comment>
<evidence type="ECO:0000256" key="11">
    <source>
        <dbReference type="PROSITE-ProRule" id="PRU01360"/>
    </source>
</evidence>
<keyword evidence="3 11" id="KW-0813">Transport</keyword>
<dbReference type="PANTHER" id="PTHR30069:SF41">
    <property type="entry name" value="HEME_HEMOPEXIN UTILIZATION PROTEIN C"/>
    <property type="match status" value="1"/>
</dbReference>
<dbReference type="Gene3D" id="2.40.170.20">
    <property type="entry name" value="TonB-dependent receptor, beta-barrel domain"/>
    <property type="match status" value="1"/>
</dbReference>
<dbReference type="InterPro" id="IPR037066">
    <property type="entry name" value="Plug_dom_sf"/>
</dbReference>
<dbReference type="InterPro" id="IPR036942">
    <property type="entry name" value="Beta-barrel_TonB_sf"/>
</dbReference>
<dbReference type="InterPro" id="IPR010917">
    <property type="entry name" value="TonB_rcpt_CS"/>
</dbReference>
<feature type="domain" description="TonB-dependent receptor plug" evidence="16">
    <location>
        <begin position="64"/>
        <end position="173"/>
    </location>
</feature>
<dbReference type="GO" id="GO:0015232">
    <property type="term" value="F:heme transmembrane transporter activity"/>
    <property type="evidence" value="ECO:0007669"/>
    <property type="project" value="InterPro"/>
</dbReference>
<dbReference type="Pfam" id="PF00593">
    <property type="entry name" value="TonB_dep_Rec_b-barrel"/>
    <property type="match status" value="1"/>
</dbReference>
<dbReference type="OrthoDB" id="9796221at2"/>
<dbReference type="InterPro" id="IPR012910">
    <property type="entry name" value="Plug_dom"/>
</dbReference>
<sequence>MLTRARRHHILPATAMALAMTVGTAHHTSAQDGRQQAEETESGRRTLLQRLIVSDTIGSGDPYDEAAPASTVDREAITERFGGDANQVVRSTAGTFTRAPSDQPGLTVNVRGLQGMGRVNTMIDGVPQTFRNLSGHGGTFDDMAYVDTNLLTSVDVQRGSVSGAEGMGALGGAANFRTIGIEDVLLPGRDQGVMTTWRGGTNAYGWSGMIAGGLRTPMLPNGEGMASVMGAFSYTEKRRFENGDSIEVPFDPSQKPSSGLIKVELKPNDTHELKLGGRWYDNAFYVQSGGYDWSVNNQTYTANYAYTPGDPLWDLRVNAYHNITKLDFDGIGGVFSNRHGVNTATGIDISNRSRTSFGNTDLEFYSGAAYSSDDYEGNDQRGANPDGRLIKGGLFGEAALTHGIMSLKGGLRYDRWQLSGVRGYTRPGFGDCPAGGGNCPGESASRSGDEWNPSITATLKPLDWMEFYATYAHTYRAPTASEMFYPGGHNFNGSGSPIENNLDLTAETMRGIDIGVNVKANDLFVAGDAFRLKAGYFRNRIKNFITYGMDQKPGEVSPTIRWINLPGTTTMSGFELEGGYDAGFIYANFSLTIADTEQPLPYFAGVGNDVGRLPDDFATIDVGTRLFDQRLTLGGRMRYVGDSVQVFFDDANSIHFPSYVLFDAYGSWQFNENAKLFFSVENIADKSYMNAMGGFADSYNGVNTGRGRTFIVGATARF</sequence>
<dbReference type="NCBIfam" id="TIGR01785">
    <property type="entry name" value="TonB-hemin"/>
    <property type="match status" value="1"/>
</dbReference>
<dbReference type="AlphaFoldDB" id="K2NP15"/>
<feature type="short sequence motif" description="TonB C-terminal box" evidence="12">
    <location>
        <begin position="701"/>
        <end position="718"/>
    </location>
</feature>
<organism evidence="17 18">
    <name type="scientific">Nitratireductor indicus C115</name>
    <dbReference type="NCBI Taxonomy" id="1231190"/>
    <lineage>
        <taxon>Bacteria</taxon>
        <taxon>Pseudomonadati</taxon>
        <taxon>Pseudomonadota</taxon>
        <taxon>Alphaproteobacteria</taxon>
        <taxon>Hyphomicrobiales</taxon>
        <taxon>Phyllobacteriaceae</taxon>
        <taxon>Nitratireductor</taxon>
    </lineage>
</organism>
<keyword evidence="4 11" id="KW-1134">Transmembrane beta strand</keyword>
<dbReference type="PANTHER" id="PTHR30069">
    <property type="entry name" value="TONB-DEPENDENT OUTER MEMBRANE RECEPTOR"/>
    <property type="match status" value="1"/>
</dbReference>
<dbReference type="InterPro" id="IPR000531">
    <property type="entry name" value="Beta-barrel_TonB"/>
</dbReference>
<keyword evidence="9 17" id="KW-0675">Receptor</keyword>
<dbReference type="InterPro" id="IPR039426">
    <property type="entry name" value="TonB-dep_rcpt-like"/>
</dbReference>
<dbReference type="Gene3D" id="2.170.130.10">
    <property type="entry name" value="TonB-dependent receptor, plug domain"/>
    <property type="match status" value="1"/>
</dbReference>
<evidence type="ECO:0000259" key="16">
    <source>
        <dbReference type="Pfam" id="PF07715"/>
    </source>
</evidence>
<evidence type="ECO:0000256" key="8">
    <source>
        <dbReference type="ARBA" id="ARBA00023136"/>
    </source>
</evidence>
<evidence type="ECO:0000313" key="18">
    <source>
        <dbReference type="Proteomes" id="UP000007374"/>
    </source>
</evidence>
<feature type="domain" description="TonB-dependent receptor-like beta-barrel" evidence="15">
    <location>
        <begin position="275"/>
        <end position="683"/>
    </location>
</feature>
<feature type="compositionally biased region" description="Basic and acidic residues" evidence="14">
    <location>
        <begin position="35"/>
        <end position="44"/>
    </location>
</feature>
<evidence type="ECO:0000256" key="6">
    <source>
        <dbReference type="ARBA" id="ARBA00022729"/>
    </source>
</evidence>
<keyword evidence="5 11" id="KW-0812">Transmembrane</keyword>
<dbReference type="eggNOG" id="COG4771">
    <property type="taxonomic scope" value="Bacteria"/>
</dbReference>
<protein>
    <submittedName>
        <fullName evidence="17">Outer membrane receptor for ferrienterochelin and colicins</fullName>
    </submittedName>
</protein>
<keyword evidence="18" id="KW-1185">Reference proteome</keyword>
<name>K2NP15_9HYPH</name>
<comment type="subcellular location">
    <subcellularLocation>
        <location evidence="1 11">Cell outer membrane</location>
        <topology evidence="1 11">Multi-pass membrane protein</topology>
    </subcellularLocation>
</comment>
<dbReference type="CDD" id="cd01347">
    <property type="entry name" value="ligand_gated_channel"/>
    <property type="match status" value="1"/>
</dbReference>
<evidence type="ECO:0000256" key="3">
    <source>
        <dbReference type="ARBA" id="ARBA00022448"/>
    </source>
</evidence>
<feature type="region of interest" description="Disordered" evidence="14">
    <location>
        <begin position="24"/>
        <end position="44"/>
    </location>
</feature>
<comment type="caution">
    <text evidence="17">The sequence shown here is derived from an EMBL/GenBank/DDBJ whole genome shotgun (WGS) entry which is preliminary data.</text>
</comment>
<evidence type="ECO:0000313" key="17">
    <source>
        <dbReference type="EMBL" id="EKF41105.1"/>
    </source>
</evidence>
<evidence type="ECO:0000256" key="10">
    <source>
        <dbReference type="ARBA" id="ARBA00023237"/>
    </source>
</evidence>
<keyword evidence="8 11" id="KW-0472">Membrane</keyword>
<dbReference type="PATRIC" id="fig|1231190.3.peg.3737"/>